<sequence>MPLGFVPGAAAAVALVLSAYGVERAAESSDAQAAARPVPAFHAPRP</sequence>
<evidence type="ECO:0000313" key="1">
    <source>
        <dbReference type="EMBL" id="NEC52481.1"/>
    </source>
</evidence>
<proteinExistence type="predicted"/>
<protein>
    <submittedName>
        <fullName evidence="1">N-acetylmuramoyl-L-alanine amidase</fullName>
    </submittedName>
</protein>
<dbReference type="Proteomes" id="UP000471745">
    <property type="component" value="Unassembled WGS sequence"/>
</dbReference>
<name>A0A9X5CPU5_9ACTN</name>
<organism evidence="1 2">
    <name type="scientific">Actinospica acidiphila</name>
    <dbReference type="NCBI Taxonomy" id="304899"/>
    <lineage>
        <taxon>Bacteria</taxon>
        <taxon>Bacillati</taxon>
        <taxon>Actinomycetota</taxon>
        <taxon>Actinomycetes</taxon>
        <taxon>Catenulisporales</taxon>
        <taxon>Actinospicaceae</taxon>
        <taxon>Actinospica</taxon>
    </lineage>
</organism>
<keyword evidence="2" id="KW-1185">Reference proteome</keyword>
<feature type="non-terminal residue" evidence="1">
    <location>
        <position position="46"/>
    </location>
</feature>
<dbReference type="EMBL" id="JAAGNA010000988">
    <property type="protein sequence ID" value="NEC52481.1"/>
    <property type="molecule type" value="Genomic_DNA"/>
</dbReference>
<evidence type="ECO:0000313" key="2">
    <source>
        <dbReference type="Proteomes" id="UP000471745"/>
    </source>
</evidence>
<accession>A0A9X5CPU5</accession>
<dbReference type="AlphaFoldDB" id="A0A9X5CPU5"/>
<comment type="caution">
    <text evidence="1">The sequence shown here is derived from an EMBL/GenBank/DDBJ whole genome shotgun (WGS) entry which is preliminary data.</text>
</comment>
<gene>
    <name evidence="1" type="ORF">G3I18_28575</name>
</gene>
<reference evidence="1 2" key="1">
    <citation type="submission" date="2020-01" db="EMBL/GenBank/DDBJ databases">
        <title>Insect and environment-associated Actinomycetes.</title>
        <authorList>
            <person name="Currrie C."/>
            <person name="Chevrette M."/>
            <person name="Carlson C."/>
            <person name="Stubbendieck R."/>
            <person name="Wendt-Pienkowski E."/>
        </authorList>
    </citation>
    <scope>NUCLEOTIDE SEQUENCE [LARGE SCALE GENOMIC DNA]</scope>
    <source>
        <strain evidence="1 2">SID8189</strain>
    </source>
</reference>